<dbReference type="PANTHER" id="PTHR31973:SF113">
    <property type="entry name" value="PROTEIN FAR1-RELATED SEQUENCE 5-LIKE"/>
    <property type="match status" value="1"/>
</dbReference>
<organism evidence="6 7">
    <name type="scientific">Camelina sativa</name>
    <name type="common">False flax</name>
    <name type="synonym">Myagrum sativum</name>
    <dbReference type="NCBI Taxonomy" id="90675"/>
    <lineage>
        <taxon>Eukaryota</taxon>
        <taxon>Viridiplantae</taxon>
        <taxon>Streptophyta</taxon>
        <taxon>Embryophyta</taxon>
        <taxon>Tracheophyta</taxon>
        <taxon>Spermatophyta</taxon>
        <taxon>Magnoliopsida</taxon>
        <taxon>eudicotyledons</taxon>
        <taxon>Gunneridae</taxon>
        <taxon>Pentapetalae</taxon>
        <taxon>rosids</taxon>
        <taxon>malvids</taxon>
        <taxon>Brassicales</taxon>
        <taxon>Brassicaceae</taxon>
        <taxon>Camelineae</taxon>
        <taxon>Camelina</taxon>
    </lineage>
</organism>
<reference evidence="6" key="1">
    <citation type="journal article" date="2014" name="Nat. Commun.">
        <title>The emerging biofuel crop Camelina sativa retains a highly undifferentiated hexaploid genome structure.</title>
        <authorList>
            <person name="Kagale S."/>
            <person name="Koh C."/>
            <person name="Nixon J."/>
            <person name="Bollina V."/>
            <person name="Clarke W.E."/>
            <person name="Tuteja R."/>
            <person name="Spillane C."/>
            <person name="Robinson S.J."/>
            <person name="Links M.G."/>
            <person name="Clarke C."/>
            <person name="Higgins E.E."/>
            <person name="Huebert T."/>
            <person name="Sharpe A.G."/>
            <person name="Parkin I.A."/>
        </authorList>
    </citation>
    <scope>NUCLEOTIDE SEQUENCE [LARGE SCALE GENOMIC DNA]</scope>
    <source>
        <strain evidence="6">cv. DH55</strain>
    </source>
</reference>
<gene>
    <name evidence="7" type="primary">LOC104709360</name>
</gene>
<evidence type="ECO:0000259" key="5">
    <source>
        <dbReference type="PROSITE" id="PS50966"/>
    </source>
</evidence>
<accession>A0ABM0TCP9</accession>
<name>A0ABM0TCP9_CAMSA</name>
<dbReference type="RefSeq" id="XP_010424291.1">
    <property type="nucleotide sequence ID" value="XM_010425989.1"/>
</dbReference>
<keyword evidence="2 4" id="KW-0863">Zinc-finger</keyword>
<dbReference type="PROSITE" id="PS50966">
    <property type="entry name" value="ZF_SWIM"/>
    <property type="match status" value="1"/>
</dbReference>
<keyword evidence="6" id="KW-1185">Reference proteome</keyword>
<dbReference type="SMART" id="SM00575">
    <property type="entry name" value="ZnF_PMZ"/>
    <property type="match status" value="1"/>
</dbReference>
<sequence length="216" mass="24430">MSAAARAFVLDDFNKKFLEIQRVNPGCAAYLVDVGFSHWTRVHSAGKRYNIMDNNIAESWNQVLKEAREYPFICMLEYIRTTVMEWFAVRRTRAASSASVIAPTVRKIVEENFESTMAMAVRPISDFEFQVQIRSGECFTVKLVEGTCSCNQFQCLSIPCPHVIAAANRLGVSVDTFVDVAYFEETIRHAYDEKIYPIPSVGGILLWEPLPGQKVT</sequence>
<evidence type="ECO:0000256" key="3">
    <source>
        <dbReference type="ARBA" id="ARBA00022833"/>
    </source>
</evidence>
<dbReference type="PANTHER" id="PTHR31973">
    <property type="entry name" value="POLYPROTEIN, PUTATIVE-RELATED"/>
    <property type="match status" value="1"/>
</dbReference>
<evidence type="ECO:0000256" key="1">
    <source>
        <dbReference type="ARBA" id="ARBA00022723"/>
    </source>
</evidence>
<dbReference type="InterPro" id="IPR007527">
    <property type="entry name" value="Znf_SWIM"/>
</dbReference>
<evidence type="ECO:0000256" key="2">
    <source>
        <dbReference type="ARBA" id="ARBA00022771"/>
    </source>
</evidence>
<keyword evidence="3" id="KW-0862">Zinc</keyword>
<keyword evidence="1" id="KW-0479">Metal-binding</keyword>
<dbReference type="GeneID" id="104709360"/>
<dbReference type="InterPro" id="IPR006564">
    <property type="entry name" value="Znf_PMZ"/>
</dbReference>
<protein>
    <submittedName>
        <fullName evidence="7">Uncharacterized protein LOC104709360</fullName>
    </submittedName>
</protein>
<evidence type="ECO:0000313" key="6">
    <source>
        <dbReference type="Proteomes" id="UP000694864"/>
    </source>
</evidence>
<proteinExistence type="predicted"/>
<dbReference type="Proteomes" id="UP000694864">
    <property type="component" value="Chromosome 8"/>
</dbReference>
<reference evidence="7" key="2">
    <citation type="submission" date="2025-08" db="UniProtKB">
        <authorList>
            <consortium name="RefSeq"/>
        </authorList>
    </citation>
    <scope>IDENTIFICATION</scope>
    <source>
        <tissue evidence="7">Leaf</tissue>
    </source>
</reference>
<evidence type="ECO:0000313" key="7">
    <source>
        <dbReference type="RefSeq" id="XP_010424291.1"/>
    </source>
</evidence>
<feature type="domain" description="SWIM-type" evidence="5">
    <location>
        <begin position="139"/>
        <end position="171"/>
    </location>
</feature>
<dbReference type="Pfam" id="PF04434">
    <property type="entry name" value="SWIM"/>
    <property type="match status" value="1"/>
</dbReference>
<evidence type="ECO:0000256" key="4">
    <source>
        <dbReference type="PROSITE-ProRule" id="PRU00325"/>
    </source>
</evidence>